<evidence type="ECO:0000313" key="6">
    <source>
        <dbReference type="EMBL" id="AEF95475.1"/>
    </source>
</evidence>
<feature type="modified residue" description="4-aspartylphosphate" evidence="4">
    <location>
        <position position="100"/>
    </location>
</feature>
<feature type="domain" description="Response regulatory" evidence="5">
    <location>
        <begin position="51"/>
        <end position="165"/>
    </location>
</feature>
<dbReference type="InterPro" id="IPR011006">
    <property type="entry name" value="CheY-like_superfamily"/>
</dbReference>
<dbReference type="KEGG" id="dca:Desca_2657"/>
<dbReference type="InterPro" id="IPR001789">
    <property type="entry name" value="Sig_transdc_resp-reg_receiver"/>
</dbReference>
<evidence type="ECO:0000256" key="3">
    <source>
        <dbReference type="ARBA" id="ARBA00024867"/>
    </source>
</evidence>
<proteinExistence type="predicted"/>
<accession>F6B652</accession>
<keyword evidence="7" id="KW-1185">Reference proteome</keyword>
<dbReference type="Proteomes" id="UP000009226">
    <property type="component" value="Chromosome"/>
</dbReference>
<sequence>MKIILQKLDRQAGFTPLMSKTNKTYKLHLFIGGGCNETGGYRNIMAENTVDILIVDDQLGVRRLLFEALADEGYLVKMAGGGVEALNILSHTLPSLVLLDIKMPGMTGFETLQEIRKRYGQLPVVMMTAYGDMDIIAETKKLGVEHYLIKPFDLNEVRLLVKDLLNGNDNLNYMKDIG</sequence>
<dbReference type="AlphaFoldDB" id="F6B652"/>
<dbReference type="GO" id="GO:0000160">
    <property type="term" value="P:phosphorelay signal transduction system"/>
    <property type="evidence" value="ECO:0007669"/>
    <property type="project" value="InterPro"/>
</dbReference>
<dbReference type="SMART" id="SM00448">
    <property type="entry name" value="REC"/>
    <property type="match status" value="1"/>
</dbReference>
<evidence type="ECO:0000256" key="4">
    <source>
        <dbReference type="PROSITE-ProRule" id="PRU00169"/>
    </source>
</evidence>
<gene>
    <name evidence="6" type="ordered locus">Desca_2657</name>
</gene>
<dbReference type="STRING" id="868595.Desca_2657"/>
<dbReference type="Gene3D" id="3.40.50.2300">
    <property type="match status" value="1"/>
</dbReference>
<evidence type="ECO:0000313" key="7">
    <source>
        <dbReference type="Proteomes" id="UP000009226"/>
    </source>
</evidence>
<name>F6B652_DESCC</name>
<dbReference type="HOGENOM" id="CLU_000445_69_8_9"/>
<evidence type="ECO:0000256" key="1">
    <source>
        <dbReference type="ARBA" id="ARBA00018672"/>
    </source>
</evidence>
<dbReference type="Pfam" id="PF00072">
    <property type="entry name" value="Response_reg"/>
    <property type="match status" value="1"/>
</dbReference>
<dbReference type="PANTHER" id="PTHR44591:SF3">
    <property type="entry name" value="RESPONSE REGULATORY DOMAIN-CONTAINING PROTEIN"/>
    <property type="match status" value="1"/>
</dbReference>
<reference evidence="6" key="1">
    <citation type="submission" date="2011-05" db="EMBL/GenBank/DDBJ databases">
        <title>Complete sequence of Desulfotomaculum carboxydivorans CO-1-SRB.</title>
        <authorList>
            <consortium name="US DOE Joint Genome Institute"/>
            <person name="Lucas S."/>
            <person name="Han J."/>
            <person name="Lapidus A."/>
            <person name="Cheng J.-F."/>
            <person name="Goodwin L."/>
            <person name="Pitluck S."/>
            <person name="Peters L."/>
            <person name="Mikhailova N."/>
            <person name="Lu M."/>
            <person name="Han C."/>
            <person name="Tapia R."/>
            <person name="Land M."/>
            <person name="Hauser L."/>
            <person name="Kyrpides N."/>
            <person name="Ivanova N."/>
            <person name="Pagani I."/>
            <person name="Stams A."/>
            <person name="Plugge C."/>
            <person name="Muyzer G."/>
            <person name="Kuever J."/>
            <person name="Parshina S."/>
            <person name="Ivanova A."/>
            <person name="Nazina T."/>
            <person name="Woyke T."/>
        </authorList>
    </citation>
    <scope>NUCLEOTIDE SEQUENCE [LARGE SCALE GENOMIC DNA]</scope>
    <source>
        <strain evidence="6">CO-1-SRB</strain>
    </source>
</reference>
<dbReference type="EMBL" id="CP002736">
    <property type="protein sequence ID" value="AEF95475.1"/>
    <property type="molecule type" value="Genomic_DNA"/>
</dbReference>
<organism evidence="6 7">
    <name type="scientific">Desulfotomaculum nigrificans (strain DSM 14880 / VKM B-2319 / CO-1-SRB)</name>
    <name type="common">Desulfotomaculum carboxydivorans</name>
    <dbReference type="NCBI Taxonomy" id="868595"/>
    <lineage>
        <taxon>Bacteria</taxon>
        <taxon>Bacillati</taxon>
        <taxon>Bacillota</taxon>
        <taxon>Clostridia</taxon>
        <taxon>Eubacteriales</taxon>
        <taxon>Desulfotomaculaceae</taxon>
        <taxon>Desulfotomaculum</taxon>
    </lineage>
</organism>
<dbReference type="SUPFAM" id="SSF52172">
    <property type="entry name" value="CheY-like"/>
    <property type="match status" value="1"/>
</dbReference>
<evidence type="ECO:0000256" key="2">
    <source>
        <dbReference type="ARBA" id="ARBA00022553"/>
    </source>
</evidence>
<dbReference type="InterPro" id="IPR050595">
    <property type="entry name" value="Bact_response_regulator"/>
</dbReference>
<keyword evidence="2 4" id="KW-0597">Phosphoprotein</keyword>
<dbReference type="PROSITE" id="PS50110">
    <property type="entry name" value="RESPONSE_REGULATORY"/>
    <property type="match status" value="1"/>
</dbReference>
<evidence type="ECO:0000259" key="5">
    <source>
        <dbReference type="PROSITE" id="PS50110"/>
    </source>
</evidence>
<protein>
    <recommendedName>
        <fullName evidence="1">Stage 0 sporulation protein A homolog</fullName>
    </recommendedName>
</protein>
<dbReference type="PANTHER" id="PTHR44591">
    <property type="entry name" value="STRESS RESPONSE REGULATOR PROTEIN 1"/>
    <property type="match status" value="1"/>
</dbReference>
<comment type="function">
    <text evidence="3">May play the central regulatory role in sporulation. It may be an element of the effector pathway responsible for the activation of sporulation genes in response to nutritional stress. Spo0A may act in concert with spo0H (a sigma factor) to control the expression of some genes that are critical to the sporulation process.</text>
</comment>
<dbReference type="eggNOG" id="COG2204">
    <property type="taxonomic scope" value="Bacteria"/>
</dbReference>